<keyword evidence="5" id="KW-0406">Ion transport</keyword>
<organism evidence="13 14">
    <name type="scientific">Tetraparma gracilis</name>
    <dbReference type="NCBI Taxonomy" id="2962635"/>
    <lineage>
        <taxon>Eukaryota</taxon>
        <taxon>Sar</taxon>
        <taxon>Stramenopiles</taxon>
        <taxon>Ochrophyta</taxon>
        <taxon>Bolidophyceae</taxon>
        <taxon>Parmales</taxon>
        <taxon>Triparmaceae</taxon>
        <taxon>Tetraparma</taxon>
    </lineage>
</organism>
<keyword evidence="3 11" id="KW-0812">Transmembrane</keyword>
<comment type="caution">
    <text evidence="13">The sequence shown here is derived from an EMBL/GenBank/DDBJ whole genome shotgun (WGS) entry which is preliminary data.</text>
</comment>
<evidence type="ECO:0000256" key="4">
    <source>
        <dbReference type="ARBA" id="ARBA00022989"/>
    </source>
</evidence>
<proteinExistence type="predicted"/>
<feature type="non-terminal residue" evidence="13">
    <location>
        <position position="1"/>
    </location>
</feature>
<keyword evidence="7" id="KW-0675">Receptor</keyword>
<evidence type="ECO:0000256" key="9">
    <source>
        <dbReference type="ARBA" id="ARBA00023286"/>
    </source>
</evidence>
<dbReference type="EMBL" id="BRYB01006559">
    <property type="protein sequence ID" value="GMI51714.1"/>
    <property type="molecule type" value="Genomic_DNA"/>
</dbReference>
<keyword evidence="8" id="KW-0325">Glycoprotein</keyword>
<dbReference type="InterPro" id="IPR015683">
    <property type="entry name" value="Ionotropic_Glu_rcpt"/>
</dbReference>
<evidence type="ECO:0000256" key="10">
    <source>
        <dbReference type="ARBA" id="ARBA00023303"/>
    </source>
</evidence>
<reference evidence="13 14" key="1">
    <citation type="journal article" date="2023" name="Commun. Biol.">
        <title>Genome analysis of Parmales, the sister group of diatoms, reveals the evolutionary specialization of diatoms from phago-mixotrophs to photoautotrophs.</title>
        <authorList>
            <person name="Ban H."/>
            <person name="Sato S."/>
            <person name="Yoshikawa S."/>
            <person name="Yamada K."/>
            <person name="Nakamura Y."/>
            <person name="Ichinomiya M."/>
            <person name="Sato N."/>
            <person name="Blanc-Mathieu R."/>
            <person name="Endo H."/>
            <person name="Kuwata A."/>
            <person name="Ogata H."/>
        </authorList>
    </citation>
    <scope>NUCLEOTIDE SEQUENCE [LARGE SCALE GENOMIC DNA]</scope>
</reference>
<keyword evidence="6 11" id="KW-0472">Membrane</keyword>
<dbReference type="PANTHER" id="PTHR18966">
    <property type="entry name" value="IONOTROPIC GLUTAMATE RECEPTOR"/>
    <property type="match status" value="1"/>
</dbReference>
<keyword evidence="14" id="KW-1185">Reference proteome</keyword>
<keyword evidence="2" id="KW-0813">Transport</keyword>
<feature type="transmembrane region" description="Helical" evidence="11">
    <location>
        <begin position="319"/>
        <end position="339"/>
    </location>
</feature>
<evidence type="ECO:0000256" key="5">
    <source>
        <dbReference type="ARBA" id="ARBA00023065"/>
    </source>
</evidence>
<protein>
    <recommendedName>
        <fullName evidence="12">Ionotropic glutamate receptor C-terminal domain-containing protein</fullName>
    </recommendedName>
</protein>
<evidence type="ECO:0000256" key="6">
    <source>
        <dbReference type="ARBA" id="ARBA00023136"/>
    </source>
</evidence>
<dbReference type="InterPro" id="IPR001320">
    <property type="entry name" value="Iontro_rcpt_C"/>
</dbReference>
<evidence type="ECO:0000313" key="13">
    <source>
        <dbReference type="EMBL" id="GMI51714.1"/>
    </source>
</evidence>
<dbReference type="SUPFAM" id="SSF53850">
    <property type="entry name" value="Periplasmic binding protein-like II"/>
    <property type="match status" value="1"/>
</dbReference>
<dbReference type="Proteomes" id="UP001165060">
    <property type="component" value="Unassembled WGS sequence"/>
</dbReference>
<feature type="transmembrane region" description="Helical" evidence="11">
    <location>
        <begin position="238"/>
        <end position="256"/>
    </location>
</feature>
<comment type="subcellular location">
    <subcellularLocation>
        <location evidence="1">Membrane</location>
        <topology evidence="1">Multi-pass membrane protein</topology>
    </subcellularLocation>
</comment>
<dbReference type="Pfam" id="PF00060">
    <property type="entry name" value="Lig_chan"/>
    <property type="match status" value="1"/>
</dbReference>
<keyword evidence="9" id="KW-1071">Ligand-gated ion channel</keyword>
<keyword evidence="10" id="KW-0407">Ion channel</keyword>
<dbReference type="Gene3D" id="1.10.287.70">
    <property type="match status" value="1"/>
</dbReference>
<evidence type="ECO:0000259" key="12">
    <source>
        <dbReference type="Pfam" id="PF00060"/>
    </source>
</evidence>
<evidence type="ECO:0000256" key="1">
    <source>
        <dbReference type="ARBA" id="ARBA00004141"/>
    </source>
</evidence>
<gene>
    <name evidence="13" type="ORF">TeGR_g1902</name>
</gene>
<name>A0ABQ6N9C3_9STRA</name>
<evidence type="ECO:0000256" key="11">
    <source>
        <dbReference type="SAM" id="Phobius"/>
    </source>
</evidence>
<keyword evidence="4 11" id="KW-1133">Transmembrane helix</keyword>
<feature type="domain" description="Ionotropic glutamate receptor C-terminal" evidence="12">
    <location>
        <begin position="237"/>
        <end position="521"/>
    </location>
</feature>
<evidence type="ECO:0000256" key="7">
    <source>
        <dbReference type="ARBA" id="ARBA00023170"/>
    </source>
</evidence>
<accession>A0ABQ6N9C3</accession>
<evidence type="ECO:0000256" key="3">
    <source>
        <dbReference type="ARBA" id="ARBA00022692"/>
    </source>
</evidence>
<sequence length="605" mass="66798">IGCDEHDAVHDAACLAHPFLNDTDRPKYCDEAWCYVDMDVCKSNGTHTSFSTDLLITHGGTAPPFYSYTTCRGDASAWKDTLVADGLKGKTLNVAFPVDNVPEHFMVHKGTEERICTNDEGCQVLEDPELYDMRGLWIEYWDQIAALGGFTFSYVPVSQANIIKHGSRWTACAADVSDGLLDMCVGNFWPLPERIATTSANFLMPTSTDSFKLLHPPYEVAETGPRFWTFAKPFTGQVWAALVSTWFLAGATYYILGAEEEMTRSPIEVQGARSASAYRTLSSITKKMYVAAMEFLARPINFHGNKGVMAKNSIKIVKAFYAFFTLIMTSCYVGNMAVIQSRGQAIVPNNPLVACERNEIFNSKDSPHCRLCTHQMVLPLMEARFPNMLLFESESSSSLLTDYVDDKCTATMSDGLQFETYIEEHGDVICGSQFDYTIYEVPITQPSNPSYINTLNYYIGQLKTDNRYEALAAEWIPSFENACKGEAAGTASTDDAFDTIDDIAFDIYELQGVFVIFVCACALAIIVDYLDKHSRDALASFEERAAEAARVHNFNVHAVKRATSNEPNGHKGGLAGSIKGFVGSVRRRSLGEEGGEGVSKVSPAE</sequence>
<evidence type="ECO:0000256" key="8">
    <source>
        <dbReference type="ARBA" id="ARBA00023180"/>
    </source>
</evidence>
<evidence type="ECO:0000313" key="14">
    <source>
        <dbReference type="Proteomes" id="UP001165060"/>
    </source>
</evidence>
<evidence type="ECO:0000256" key="2">
    <source>
        <dbReference type="ARBA" id="ARBA00022448"/>
    </source>
</evidence>